<dbReference type="GO" id="GO:0002161">
    <property type="term" value="F:aminoacyl-tRNA deacylase activity"/>
    <property type="evidence" value="ECO:0007669"/>
    <property type="project" value="TreeGrafter"/>
</dbReference>
<keyword evidence="10 15" id="KW-0648">Protein biosynthesis</keyword>
<feature type="binding site" evidence="15">
    <location>
        <position position="612"/>
    </location>
    <ligand>
        <name>Zn(2+)</name>
        <dbReference type="ChEBI" id="CHEBI:29105"/>
    </ligand>
</feature>
<evidence type="ECO:0000256" key="3">
    <source>
        <dbReference type="ARBA" id="ARBA00022555"/>
    </source>
</evidence>
<dbReference type="EMBL" id="JANBQB010000382">
    <property type="protein sequence ID" value="KAJ1976991.1"/>
    <property type="molecule type" value="Genomic_DNA"/>
</dbReference>
<dbReference type="InterPro" id="IPR050058">
    <property type="entry name" value="Ala-tRNA_ligase"/>
</dbReference>
<evidence type="ECO:0000256" key="1">
    <source>
        <dbReference type="ARBA" id="ARBA00008429"/>
    </source>
</evidence>
<dbReference type="Pfam" id="PF01411">
    <property type="entry name" value="tRNA-synt_2c"/>
    <property type="match status" value="1"/>
</dbReference>
<feature type="domain" description="Alanyl-transfer RNA synthetases family profile" evidence="16">
    <location>
        <begin position="9"/>
        <end position="775"/>
    </location>
</feature>
<keyword evidence="11 15" id="KW-0496">Mitochondrion</keyword>
<evidence type="ECO:0000256" key="11">
    <source>
        <dbReference type="ARBA" id="ARBA00023128"/>
    </source>
</evidence>
<keyword evidence="7 15" id="KW-0862">Zinc</keyword>
<evidence type="ECO:0000256" key="7">
    <source>
        <dbReference type="ARBA" id="ARBA00022833"/>
    </source>
</evidence>
<dbReference type="CDD" id="cd00673">
    <property type="entry name" value="AlaRS_core"/>
    <property type="match status" value="1"/>
</dbReference>
<evidence type="ECO:0000256" key="10">
    <source>
        <dbReference type="ARBA" id="ARBA00022917"/>
    </source>
</evidence>
<sequence length="969" mass="107106">MVDATSAYPSAKEVRERFISFYKDKYQHTFVPSSSTIPLDDPTLLFTNAGMNQYKSIFLGTVDPSSDLAKVKRAVNSQKCIRAGGKHNDLDDVGKDVYHHTFFEMLGNWSFGDYFKRETIAMAYELLTQEFKLPADQLYVSYFGGDEKLGLAADTEARDLWLSIGIPESRVLPFDCKDNFWEMGDQGPCGPCSEIHFDRIGGRDAASLVNMDDPDVLEIWNLVFIQFNREADGSLKPLPNKHIDTGMGFERVLSILQGKRSNYDTDLFTPLFDAIQQKTGARAYTGKIGADDADGLDFAYRVIADHVRTLTFSISDGGVPSNEGRGYVLRRILRRGARFARKKFNVQLGSFFSSLVDTVVLHMGDMFPEITRRVDYVKEILNDEEQSFNRTLDRGEQLFHSVITKAQQTKTSQVSGADVWRLYDTFGFPVDLTRLMAEEHGLTVNEQEFAEEQSKAKALSKANRGRGGAQGQQVSLNVHALGALDNQGVPKTDDGFKYHPGAIQAQVLALYLHQMFVDSVSESMAATTEDTPMFGVLLNRTNFYAEQGGQEYDTGKLVAVDDGSAEFVVEDVQVFGGYVLHIGYLKYGTLSKGMTLECQFDEERRAPLRHNHTATHLLNFALRKVLTADTIDQKGSLVAPEKLRFDFSYKHTVTPDQLLQVEEICNEMINRQDPVYYKDVPLAVAKAIHGLRAVFGEVYPDPVRVVSVGHSVDAILQDISNPKWEENSIEFCGGTHVGNTHDIKRFVITEESSIAKGVRRIVAVTGEEALRAQATEHELTTQINHLASLPAGPALDTALKALGSELSAAFISAHAKYTLRKTYDAAKKRFDDADKAQKAEQVKQALTKVQEALAAASDDQAYIICRLDVQGNAKALSGAIQHVKSLKSKAAYLISPDTKNGRVAHQCVVPKALVTKHGFKATEWANAVQAVVGGKYGGKDEMAQGSGTEVTKVDEACQVAEQLAKSKLG</sequence>
<name>A0A9W8B5H4_9FUNG</name>
<evidence type="ECO:0000313" key="17">
    <source>
        <dbReference type="EMBL" id="KAJ1976991.1"/>
    </source>
</evidence>
<dbReference type="GO" id="GO:0005739">
    <property type="term" value="C:mitochondrion"/>
    <property type="evidence" value="ECO:0007669"/>
    <property type="project" value="UniProtKB-SubCell"/>
</dbReference>
<comment type="caution">
    <text evidence="17">The sequence shown here is derived from an EMBL/GenBank/DDBJ whole genome shotgun (WGS) entry which is preliminary data.</text>
</comment>
<dbReference type="InterPro" id="IPR018162">
    <property type="entry name" value="Ala-tRNA-ligase_IIc_anticod-bd"/>
</dbReference>
<evidence type="ECO:0000256" key="9">
    <source>
        <dbReference type="ARBA" id="ARBA00022884"/>
    </source>
</evidence>
<feature type="binding site" evidence="15">
    <location>
        <position position="732"/>
    </location>
    <ligand>
        <name>Zn(2+)</name>
        <dbReference type="ChEBI" id="CHEBI:29105"/>
    </ligand>
</feature>
<dbReference type="SUPFAM" id="SSF55681">
    <property type="entry name" value="Class II aaRS and biotin synthetases"/>
    <property type="match status" value="1"/>
</dbReference>
<dbReference type="InterPro" id="IPR045864">
    <property type="entry name" value="aa-tRNA-synth_II/BPL/LPL"/>
</dbReference>
<dbReference type="Gene3D" id="3.30.930.10">
    <property type="entry name" value="Bira Bifunctional Protein, Domain 2"/>
    <property type="match status" value="1"/>
</dbReference>
<dbReference type="SUPFAM" id="SSF50447">
    <property type="entry name" value="Translation proteins"/>
    <property type="match status" value="1"/>
</dbReference>
<dbReference type="FunFam" id="3.30.930.10:FF:000011">
    <property type="entry name" value="Alanine--tRNA ligase, cytoplasmic"/>
    <property type="match status" value="1"/>
</dbReference>
<comment type="domain">
    <text evidence="15">Consists of three domains; the N-terminal catalytic domain, the editing domain and the C-terminal C-Ala domain. The editing domain removes incorrectly charged amino acids, while the C-Ala domain, along with tRNA(Ala), serves as a bridge to cooperatively bring together the editing and aminoacylation centers thus stimulating deacylation of misacylated tRNAs.</text>
</comment>
<dbReference type="Gene3D" id="2.40.30.130">
    <property type="match status" value="1"/>
</dbReference>
<dbReference type="Proteomes" id="UP001151582">
    <property type="component" value="Unassembled WGS sequence"/>
</dbReference>
<evidence type="ECO:0000256" key="14">
    <source>
        <dbReference type="ARBA" id="ARBA00055137"/>
    </source>
</evidence>
<organism evidence="17 18">
    <name type="scientific">Dimargaris verticillata</name>
    <dbReference type="NCBI Taxonomy" id="2761393"/>
    <lineage>
        <taxon>Eukaryota</taxon>
        <taxon>Fungi</taxon>
        <taxon>Fungi incertae sedis</taxon>
        <taxon>Zoopagomycota</taxon>
        <taxon>Kickxellomycotina</taxon>
        <taxon>Dimargaritomycetes</taxon>
        <taxon>Dimargaritales</taxon>
        <taxon>Dimargaritaceae</taxon>
        <taxon>Dimargaris</taxon>
    </lineage>
</organism>
<evidence type="ECO:0000256" key="6">
    <source>
        <dbReference type="ARBA" id="ARBA00022741"/>
    </source>
</evidence>
<proteinExistence type="inferred from homology"/>
<dbReference type="PANTHER" id="PTHR11777">
    <property type="entry name" value="ALANYL-TRNA SYNTHETASE"/>
    <property type="match status" value="1"/>
</dbReference>
<dbReference type="FunFam" id="3.30.980.10:FF:000004">
    <property type="entry name" value="Alanine--tRNA ligase, cytoplasmic"/>
    <property type="match status" value="1"/>
</dbReference>
<evidence type="ECO:0000313" key="18">
    <source>
        <dbReference type="Proteomes" id="UP001151582"/>
    </source>
</evidence>
<dbReference type="GO" id="GO:0005524">
    <property type="term" value="F:ATP binding"/>
    <property type="evidence" value="ECO:0007669"/>
    <property type="project" value="UniProtKB-UniRule"/>
</dbReference>
<keyword evidence="9 15" id="KW-0694">RNA-binding</keyword>
<feature type="binding site" evidence="15">
    <location>
        <position position="616"/>
    </location>
    <ligand>
        <name>Zn(2+)</name>
        <dbReference type="ChEBI" id="CHEBI:29105"/>
    </ligand>
</feature>
<dbReference type="SUPFAM" id="SSF55186">
    <property type="entry name" value="ThrRS/AlaRS common domain"/>
    <property type="match status" value="1"/>
</dbReference>
<dbReference type="FunFam" id="2.40.30.130:FF:000004">
    <property type="entry name" value="Alanine--tRNA ligase"/>
    <property type="match status" value="1"/>
</dbReference>
<keyword evidence="4 15" id="KW-0436">Ligase</keyword>
<evidence type="ECO:0000256" key="5">
    <source>
        <dbReference type="ARBA" id="ARBA00022723"/>
    </source>
</evidence>
<dbReference type="Pfam" id="PF02272">
    <property type="entry name" value="DHHA1"/>
    <property type="match status" value="1"/>
</dbReference>
<reference evidence="17" key="1">
    <citation type="submission" date="2022-07" db="EMBL/GenBank/DDBJ databases">
        <title>Phylogenomic reconstructions and comparative analyses of Kickxellomycotina fungi.</title>
        <authorList>
            <person name="Reynolds N.K."/>
            <person name="Stajich J.E."/>
            <person name="Barry K."/>
            <person name="Grigoriev I.V."/>
            <person name="Crous P."/>
            <person name="Smith M.E."/>
        </authorList>
    </citation>
    <scope>NUCLEOTIDE SEQUENCE</scope>
    <source>
        <strain evidence="17">RSA 567</strain>
    </source>
</reference>
<evidence type="ECO:0000256" key="2">
    <source>
        <dbReference type="ARBA" id="ARBA00022490"/>
    </source>
</evidence>
<comment type="similarity">
    <text evidence="1">Belongs to the class-II aminoacyl-tRNA synthetase family. Alax-L subfamily.</text>
</comment>
<keyword evidence="5 15" id="KW-0479">Metal-binding</keyword>
<comment type="catalytic activity">
    <reaction evidence="13 15">
        <text>tRNA(Ala) + L-alanine + ATP = L-alanyl-tRNA(Ala) + AMP + diphosphate</text>
        <dbReference type="Rhea" id="RHEA:12540"/>
        <dbReference type="Rhea" id="RHEA-COMP:9657"/>
        <dbReference type="Rhea" id="RHEA-COMP:9923"/>
        <dbReference type="ChEBI" id="CHEBI:30616"/>
        <dbReference type="ChEBI" id="CHEBI:33019"/>
        <dbReference type="ChEBI" id="CHEBI:57972"/>
        <dbReference type="ChEBI" id="CHEBI:78442"/>
        <dbReference type="ChEBI" id="CHEBI:78497"/>
        <dbReference type="ChEBI" id="CHEBI:456215"/>
        <dbReference type="EC" id="6.1.1.7"/>
    </reaction>
</comment>
<keyword evidence="2 15" id="KW-0963">Cytoplasm</keyword>
<dbReference type="Pfam" id="PF26023">
    <property type="entry name" value="ALA1"/>
    <property type="match status" value="1"/>
</dbReference>
<keyword evidence="18" id="KW-1185">Reference proteome</keyword>
<evidence type="ECO:0000256" key="8">
    <source>
        <dbReference type="ARBA" id="ARBA00022840"/>
    </source>
</evidence>
<keyword evidence="6 15" id="KW-0547">Nucleotide-binding</keyword>
<gene>
    <name evidence="15 17" type="primary">ALA1</name>
    <name evidence="17" type="ORF">H4R34_003765</name>
</gene>
<dbReference type="InterPro" id="IPR012947">
    <property type="entry name" value="tRNA_SAD"/>
</dbReference>
<dbReference type="InterPro" id="IPR059090">
    <property type="entry name" value="ALA1_helical"/>
</dbReference>
<dbReference type="SMART" id="SM00863">
    <property type="entry name" value="tRNA_SAD"/>
    <property type="match status" value="1"/>
</dbReference>
<evidence type="ECO:0000256" key="13">
    <source>
        <dbReference type="ARBA" id="ARBA00048300"/>
    </source>
</evidence>
<feature type="binding site" evidence="15">
    <location>
        <position position="736"/>
    </location>
    <ligand>
        <name>Zn(2+)</name>
        <dbReference type="ChEBI" id="CHEBI:29105"/>
    </ligand>
</feature>
<dbReference type="GO" id="GO:0004813">
    <property type="term" value="F:alanine-tRNA ligase activity"/>
    <property type="evidence" value="ECO:0007669"/>
    <property type="project" value="UniProtKB-UniRule"/>
</dbReference>
<dbReference type="InterPro" id="IPR018165">
    <property type="entry name" value="Ala-tRNA-synth_IIc_core"/>
</dbReference>
<accession>A0A9W8B5H4</accession>
<dbReference type="PRINTS" id="PR00980">
    <property type="entry name" value="TRNASYNTHALA"/>
</dbReference>
<dbReference type="OrthoDB" id="2423964at2759"/>
<evidence type="ECO:0000256" key="4">
    <source>
        <dbReference type="ARBA" id="ARBA00022598"/>
    </source>
</evidence>
<dbReference type="InterPro" id="IPR002318">
    <property type="entry name" value="Ala-tRNA-lgiase_IIc"/>
</dbReference>
<dbReference type="AlphaFoldDB" id="A0A9W8B5H4"/>
<comment type="subunit">
    <text evidence="15">Monomer.</text>
</comment>
<dbReference type="Pfam" id="PF07973">
    <property type="entry name" value="tRNA_SAD"/>
    <property type="match status" value="1"/>
</dbReference>
<comment type="subcellular location">
    <subcellularLocation>
        <location evidence="15">Mitochondrion</location>
    </subcellularLocation>
    <subcellularLocation>
        <location evidence="15">Cytoplasm</location>
    </subcellularLocation>
</comment>
<dbReference type="InterPro" id="IPR018163">
    <property type="entry name" value="Thr/Ala-tRNA-synth_IIc_edit"/>
</dbReference>
<dbReference type="InterPro" id="IPR003156">
    <property type="entry name" value="DHHA1_dom"/>
</dbReference>
<dbReference type="GO" id="GO:0008270">
    <property type="term" value="F:zinc ion binding"/>
    <property type="evidence" value="ECO:0007669"/>
    <property type="project" value="UniProtKB-UniRule"/>
</dbReference>
<dbReference type="PANTHER" id="PTHR11777:SF9">
    <property type="entry name" value="ALANINE--TRNA LIGASE, CYTOPLASMIC"/>
    <property type="match status" value="1"/>
</dbReference>
<dbReference type="GO" id="GO:0070143">
    <property type="term" value="P:mitochondrial alanyl-tRNA aminoacylation"/>
    <property type="evidence" value="ECO:0007669"/>
    <property type="project" value="UniProtKB-UniRule"/>
</dbReference>
<dbReference type="PROSITE" id="PS50860">
    <property type="entry name" value="AA_TRNA_LIGASE_II_ALA"/>
    <property type="match status" value="1"/>
</dbReference>
<dbReference type="Gene3D" id="3.10.310.40">
    <property type="match status" value="1"/>
</dbReference>
<dbReference type="InterPro" id="IPR023033">
    <property type="entry name" value="Ala_tRNA_ligase_euk/bac"/>
</dbReference>
<comment type="function">
    <text evidence="14 15">Catalyzes the attachment of alanine to tRNA(Ala) in a two-step reaction: alanine is first activated by ATP to form Ala-AMP and then transferred to the acceptor end of tRNA(Ala). Also edits incorrectly charged tRNA(Ala) via its editing domain.</text>
</comment>
<keyword evidence="3 15" id="KW-0820">tRNA-binding</keyword>
<dbReference type="FunFam" id="3.10.310.40:FF:000003">
    <property type="entry name" value="Alanine--tRNA ligase"/>
    <property type="match status" value="1"/>
</dbReference>
<evidence type="ECO:0000256" key="12">
    <source>
        <dbReference type="ARBA" id="ARBA00023146"/>
    </source>
</evidence>
<dbReference type="SUPFAM" id="SSF101353">
    <property type="entry name" value="Putative anticodon-binding domain of alanyl-tRNA synthetase (AlaRS)"/>
    <property type="match status" value="1"/>
</dbReference>
<dbReference type="InterPro" id="IPR018164">
    <property type="entry name" value="Ala-tRNA-synth_IIc_N"/>
</dbReference>
<dbReference type="HAMAP" id="MF_00036_B">
    <property type="entry name" value="Ala_tRNA_synth_B"/>
    <property type="match status" value="1"/>
</dbReference>
<protein>
    <recommendedName>
        <fullName evidence="15">Alanine--tRNA ligase</fullName>
        <ecNumber evidence="15">6.1.1.7</ecNumber>
    </recommendedName>
    <alternativeName>
        <fullName evidence="15">Alanyl-tRNA synthetase</fullName>
        <shortName evidence="15">AlaRS</shortName>
    </alternativeName>
</protein>
<dbReference type="NCBIfam" id="TIGR00344">
    <property type="entry name" value="alaS"/>
    <property type="match status" value="1"/>
</dbReference>
<dbReference type="InterPro" id="IPR009000">
    <property type="entry name" value="Transl_B-barrel_sf"/>
</dbReference>
<keyword evidence="8 15" id="KW-0067">ATP-binding</keyword>
<evidence type="ECO:0000259" key="16">
    <source>
        <dbReference type="PROSITE" id="PS50860"/>
    </source>
</evidence>
<dbReference type="GO" id="GO:0000049">
    <property type="term" value="F:tRNA binding"/>
    <property type="evidence" value="ECO:0007669"/>
    <property type="project" value="UniProtKB-KW"/>
</dbReference>
<keyword evidence="12 15" id="KW-0030">Aminoacyl-tRNA synthetase</keyword>
<evidence type="ECO:0000256" key="15">
    <source>
        <dbReference type="HAMAP-Rule" id="MF_03133"/>
    </source>
</evidence>
<comment type="cofactor">
    <cofactor evidence="15">
        <name>Zn(2+)</name>
        <dbReference type="ChEBI" id="CHEBI:29105"/>
    </cofactor>
    <text evidence="15">Binds 1 zinc ion per subunit.</text>
</comment>
<dbReference type="EC" id="6.1.1.7" evidence="15"/>
<dbReference type="Gene3D" id="3.30.980.10">
    <property type="entry name" value="Threonyl-trna Synthetase, Chain A, domain 2"/>
    <property type="match status" value="1"/>
</dbReference>